<dbReference type="PRINTS" id="PR00081">
    <property type="entry name" value="GDHRDH"/>
</dbReference>
<dbReference type="InterPro" id="IPR057326">
    <property type="entry name" value="KR_dom"/>
</dbReference>
<dbReference type="PROSITE" id="PS00061">
    <property type="entry name" value="ADH_SHORT"/>
    <property type="match status" value="1"/>
</dbReference>
<feature type="domain" description="Ketoreductase" evidence="4">
    <location>
        <begin position="8"/>
        <end position="177"/>
    </location>
</feature>
<reference evidence="6" key="1">
    <citation type="journal article" date="2019" name="Int. J. Syst. Evol. Microbiol.">
        <title>The Global Catalogue of Microorganisms (GCM) 10K type strain sequencing project: providing services to taxonomists for standard genome sequencing and annotation.</title>
        <authorList>
            <consortium name="The Broad Institute Genomics Platform"/>
            <consortium name="The Broad Institute Genome Sequencing Center for Infectious Disease"/>
            <person name="Wu L."/>
            <person name="Ma J."/>
        </authorList>
    </citation>
    <scope>NUCLEOTIDE SEQUENCE [LARGE SCALE GENOMIC DNA]</scope>
    <source>
        <strain evidence="6">JCM 16545</strain>
    </source>
</reference>
<dbReference type="PANTHER" id="PTHR24321">
    <property type="entry name" value="DEHYDROGENASES, SHORT CHAIN"/>
    <property type="match status" value="1"/>
</dbReference>
<sequence>MNLNLTDKVVIVTGGAKGIGAGCVTAFAEEGAIPVIVGRSPDVGQVLIDQCKVGAVIEAELTSEEACKNAIDETLKLYGRIDGIVHNAGINDGVSLENGSPAEFMASLQKNIFHVFTLTHYALPALKESKGFIVNISSKVAETGQGDTSGYAASKGAMNSLTREWALSLAKDGIRVNTVVPAEVMTPLYQNWLNTLEDPETTLNQIEARIPFGQRMTTSEEIANTVVFLASDKSSHTTGQIIYPDGGYVHFDRSYGAVEKE</sequence>
<dbReference type="Pfam" id="PF13561">
    <property type="entry name" value="adh_short_C2"/>
    <property type="match status" value="1"/>
</dbReference>
<dbReference type="RefSeq" id="WP_377094685.1">
    <property type="nucleotide sequence ID" value="NZ_JBHSJM010000001.1"/>
</dbReference>
<evidence type="ECO:0000256" key="1">
    <source>
        <dbReference type="ARBA" id="ARBA00006484"/>
    </source>
</evidence>
<dbReference type="EMBL" id="JBHUJC010000026">
    <property type="protein sequence ID" value="MFD2276727.1"/>
    <property type="molecule type" value="Genomic_DNA"/>
</dbReference>
<accession>A0ABW5E2U5</accession>
<dbReference type="PRINTS" id="PR00080">
    <property type="entry name" value="SDRFAMILY"/>
</dbReference>
<dbReference type="Proteomes" id="UP001597297">
    <property type="component" value="Unassembled WGS sequence"/>
</dbReference>
<gene>
    <name evidence="5" type="ORF">ACFSQZ_09630</name>
</gene>
<dbReference type="NCBIfam" id="NF006384">
    <property type="entry name" value="PRK08628.1"/>
    <property type="match status" value="1"/>
</dbReference>
<keyword evidence="6" id="KW-1185">Reference proteome</keyword>
<comment type="caution">
    <text evidence="5">The sequence shown here is derived from an EMBL/GenBank/DDBJ whole genome shotgun (WGS) entry which is preliminary data.</text>
</comment>
<evidence type="ECO:0000313" key="5">
    <source>
        <dbReference type="EMBL" id="MFD2276727.1"/>
    </source>
</evidence>
<dbReference type="InterPro" id="IPR036291">
    <property type="entry name" value="NAD(P)-bd_dom_sf"/>
</dbReference>
<name>A0ABW5E2U5_9BACT</name>
<evidence type="ECO:0000256" key="2">
    <source>
        <dbReference type="ARBA" id="ARBA00023002"/>
    </source>
</evidence>
<dbReference type="InterPro" id="IPR002347">
    <property type="entry name" value="SDR_fam"/>
</dbReference>
<dbReference type="SUPFAM" id="SSF51735">
    <property type="entry name" value="NAD(P)-binding Rossmann-fold domains"/>
    <property type="match status" value="1"/>
</dbReference>
<evidence type="ECO:0000313" key="6">
    <source>
        <dbReference type="Proteomes" id="UP001597297"/>
    </source>
</evidence>
<comment type="similarity">
    <text evidence="1">Belongs to the short-chain dehydrogenases/reductases (SDR) family.</text>
</comment>
<protein>
    <submittedName>
        <fullName evidence="5">SDR family oxidoreductase</fullName>
    </submittedName>
</protein>
<evidence type="ECO:0000256" key="3">
    <source>
        <dbReference type="ARBA" id="ARBA00023027"/>
    </source>
</evidence>
<dbReference type="SMART" id="SM00822">
    <property type="entry name" value="PKS_KR"/>
    <property type="match status" value="1"/>
</dbReference>
<organism evidence="5 6">
    <name type="scientific">Rubritalea spongiae</name>
    <dbReference type="NCBI Taxonomy" id="430797"/>
    <lineage>
        <taxon>Bacteria</taxon>
        <taxon>Pseudomonadati</taxon>
        <taxon>Verrucomicrobiota</taxon>
        <taxon>Verrucomicrobiia</taxon>
        <taxon>Verrucomicrobiales</taxon>
        <taxon>Rubritaleaceae</taxon>
        <taxon>Rubritalea</taxon>
    </lineage>
</organism>
<dbReference type="PANTHER" id="PTHR24321:SF8">
    <property type="entry name" value="ESTRADIOL 17-BETA-DEHYDROGENASE 8-RELATED"/>
    <property type="match status" value="1"/>
</dbReference>
<dbReference type="Gene3D" id="3.40.50.720">
    <property type="entry name" value="NAD(P)-binding Rossmann-like Domain"/>
    <property type="match status" value="1"/>
</dbReference>
<dbReference type="InterPro" id="IPR020904">
    <property type="entry name" value="Sc_DH/Rdtase_CS"/>
</dbReference>
<proteinExistence type="inferred from homology"/>
<keyword evidence="3" id="KW-0520">NAD</keyword>
<evidence type="ECO:0000259" key="4">
    <source>
        <dbReference type="SMART" id="SM00822"/>
    </source>
</evidence>
<keyword evidence="2" id="KW-0560">Oxidoreductase</keyword>
<dbReference type="CDD" id="cd05233">
    <property type="entry name" value="SDR_c"/>
    <property type="match status" value="1"/>
</dbReference>